<feature type="binding site" evidence="9">
    <location>
        <position position="73"/>
    </location>
    <ligand>
        <name>4-amino-2-methyl-5-(diphosphooxymethyl)pyrimidine</name>
        <dbReference type="ChEBI" id="CHEBI:57841"/>
    </ligand>
</feature>
<keyword evidence="2 9" id="KW-0808">Transferase</keyword>
<keyword evidence="3 9" id="KW-0479">Metal-binding</keyword>
<dbReference type="InterPro" id="IPR013785">
    <property type="entry name" value="Aldolase_TIM"/>
</dbReference>
<dbReference type="GO" id="GO:0009229">
    <property type="term" value="P:thiamine diphosphate biosynthetic process"/>
    <property type="evidence" value="ECO:0007669"/>
    <property type="project" value="UniProtKB-UniRule"/>
</dbReference>
<comment type="catalytic activity">
    <reaction evidence="6 9 10">
        <text>4-methyl-5-(2-phosphooxyethyl)-thiazole + 4-amino-2-methyl-5-(diphosphooxymethyl)pyrimidine + H(+) = thiamine phosphate + diphosphate</text>
        <dbReference type="Rhea" id="RHEA:22328"/>
        <dbReference type="ChEBI" id="CHEBI:15378"/>
        <dbReference type="ChEBI" id="CHEBI:33019"/>
        <dbReference type="ChEBI" id="CHEBI:37575"/>
        <dbReference type="ChEBI" id="CHEBI:57841"/>
        <dbReference type="ChEBI" id="CHEBI:58296"/>
        <dbReference type="EC" id="2.5.1.3"/>
    </reaction>
</comment>
<evidence type="ECO:0000313" key="13">
    <source>
        <dbReference type="EMBL" id="MRI68246.1"/>
    </source>
</evidence>
<dbReference type="EMBL" id="WJEE01000056">
    <property type="protein sequence ID" value="MRI68246.1"/>
    <property type="molecule type" value="Genomic_DNA"/>
</dbReference>
<dbReference type="EC" id="2.5.1.3" evidence="9"/>
<evidence type="ECO:0000256" key="1">
    <source>
        <dbReference type="ARBA" id="ARBA00005165"/>
    </source>
</evidence>
<organism evidence="13 14">
    <name type="scientific">Gracilibacillus thailandensis</name>
    <dbReference type="NCBI Taxonomy" id="563735"/>
    <lineage>
        <taxon>Bacteria</taxon>
        <taxon>Bacillati</taxon>
        <taxon>Bacillota</taxon>
        <taxon>Bacilli</taxon>
        <taxon>Bacillales</taxon>
        <taxon>Bacillaceae</taxon>
        <taxon>Gracilibacillus</taxon>
    </lineage>
</organism>
<evidence type="ECO:0000256" key="2">
    <source>
        <dbReference type="ARBA" id="ARBA00022679"/>
    </source>
</evidence>
<comment type="catalytic activity">
    <reaction evidence="7 9 10">
        <text>2-(2-carboxy-4-methylthiazol-5-yl)ethyl phosphate + 4-amino-2-methyl-5-(diphosphooxymethyl)pyrimidine + 2 H(+) = thiamine phosphate + CO2 + diphosphate</text>
        <dbReference type="Rhea" id="RHEA:47848"/>
        <dbReference type="ChEBI" id="CHEBI:15378"/>
        <dbReference type="ChEBI" id="CHEBI:16526"/>
        <dbReference type="ChEBI" id="CHEBI:33019"/>
        <dbReference type="ChEBI" id="CHEBI:37575"/>
        <dbReference type="ChEBI" id="CHEBI:57841"/>
        <dbReference type="ChEBI" id="CHEBI:62890"/>
        <dbReference type="EC" id="2.5.1.3"/>
    </reaction>
</comment>
<dbReference type="PANTHER" id="PTHR20857">
    <property type="entry name" value="THIAMINE-PHOSPHATE PYROPHOSPHORYLASE"/>
    <property type="match status" value="1"/>
</dbReference>
<dbReference type="PANTHER" id="PTHR20857:SF15">
    <property type="entry name" value="THIAMINE-PHOSPHATE SYNTHASE"/>
    <property type="match status" value="1"/>
</dbReference>
<dbReference type="HAMAP" id="MF_00097">
    <property type="entry name" value="TMP_synthase"/>
    <property type="match status" value="1"/>
</dbReference>
<keyword evidence="14" id="KW-1185">Reference proteome</keyword>
<evidence type="ECO:0000256" key="4">
    <source>
        <dbReference type="ARBA" id="ARBA00022842"/>
    </source>
</evidence>
<evidence type="ECO:0000256" key="3">
    <source>
        <dbReference type="ARBA" id="ARBA00022723"/>
    </source>
</evidence>
<feature type="binding site" evidence="9">
    <location>
        <position position="112"/>
    </location>
    <ligand>
        <name>4-amino-2-methyl-5-(diphosphooxymethyl)pyrimidine</name>
        <dbReference type="ChEBI" id="CHEBI:57841"/>
    </ligand>
</feature>
<dbReference type="GO" id="GO:0009228">
    <property type="term" value="P:thiamine biosynthetic process"/>
    <property type="evidence" value="ECO:0007669"/>
    <property type="project" value="UniProtKB-KW"/>
</dbReference>
<name>A0A6N7R4W4_9BACI</name>
<proteinExistence type="inferred from homology"/>
<dbReference type="UniPathway" id="UPA00060">
    <property type="reaction ID" value="UER00141"/>
</dbReference>
<feature type="binding site" evidence="9">
    <location>
        <position position="170"/>
    </location>
    <ligand>
        <name>2-[(2R,5Z)-2-carboxy-4-methylthiazol-5(2H)-ylidene]ethyl phosphate</name>
        <dbReference type="ChEBI" id="CHEBI:62899"/>
    </ligand>
</feature>
<comment type="catalytic activity">
    <reaction evidence="8 9 10">
        <text>2-[(2R,5Z)-2-carboxy-4-methylthiazol-5(2H)-ylidene]ethyl phosphate + 4-amino-2-methyl-5-(diphosphooxymethyl)pyrimidine + 2 H(+) = thiamine phosphate + CO2 + diphosphate</text>
        <dbReference type="Rhea" id="RHEA:47844"/>
        <dbReference type="ChEBI" id="CHEBI:15378"/>
        <dbReference type="ChEBI" id="CHEBI:16526"/>
        <dbReference type="ChEBI" id="CHEBI:33019"/>
        <dbReference type="ChEBI" id="CHEBI:37575"/>
        <dbReference type="ChEBI" id="CHEBI:57841"/>
        <dbReference type="ChEBI" id="CHEBI:62899"/>
        <dbReference type="EC" id="2.5.1.3"/>
    </reaction>
</comment>
<dbReference type="GO" id="GO:0005737">
    <property type="term" value="C:cytoplasm"/>
    <property type="evidence" value="ECO:0007669"/>
    <property type="project" value="TreeGrafter"/>
</dbReference>
<dbReference type="FunFam" id="3.20.20.70:FF:000096">
    <property type="entry name" value="Thiamine-phosphate synthase"/>
    <property type="match status" value="1"/>
</dbReference>
<feature type="binding site" evidence="9">
    <location>
        <begin position="38"/>
        <end position="42"/>
    </location>
    <ligand>
        <name>4-amino-2-methyl-5-(diphosphooxymethyl)pyrimidine</name>
        <dbReference type="ChEBI" id="CHEBI:57841"/>
    </ligand>
</feature>
<feature type="binding site" evidence="9">
    <location>
        <position position="74"/>
    </location>
    <ligand>
        <name>Mg(2+)</name>
        <dbReference type="ChEBI" id="CHEBI:18420"/>
    </ligand>
</feature>
<feature type="binding site" evidence="9">
    <location>
        <position position="141"/>
    </location>
    <ligand>
        <name>4-amino-2-methyl-5-(diphosphooxymethyl)pyrimidine</name>
        <dbReference type="ChEBI" id="CHEBI:57841"/>
    </ligand>
</feature>
<evidence type="ECO:0000256" key="6">
    <source>
        <dbReference type="ARBA" id="ARBA00047334"/>
    </source>
</evidence>
<dbReference type="Proteomes" id="UP000435187">
    <property type="component" value="Unassembled WGS sequence"/>
</dbReference>
<evidence type="ECO:0000259" key="12">
    <source>
        <dbReference type="Pfam" id="PF02581"/>
    </source>
</evidence>
<evidence type="ECO:0000256" key="7">
    <source>
        <dbReference type="ARBA" id="ARBA00047851"/>
    </source>
</evidence>
<dbReference type="Pfam" id="PF02581">
    <property type="entry name" value="TMP-TENI"/>
    <property type="match status" value="1"/>
</dbReference>
<dbReference type="Gene3D" id="3.20.20.70">
    <property type="entry name" value="Aldolase class I"/>
    <property type="match status" value="1"/>
</dbReference>
<dbReference type="InterPro" id="IPR036206">
    <property type="entry name" value="ThiamineP_synth_sf"/>
</dbReference>
<evidence type="ECO:0000256" key="11">
    <source>
        <dbReference type="RuleBase" id="RU004253"/>
    </source>
</evidence>
<keyword evidence="4 9" id="KW-0460">Magnesium</keyword>
<feature type="binding site" evidence="9">
    <location>
        <begin position="138"/>
        <end position="140"/>
    </location>
    <ligand>
        <name>2-[(2R,5Z)-2-carboxy-4-methylthiazol-5(2H)-ylidene]ethyl phosphate</name>
        <dbReference type="ChEBI" id="CHEBI:62899"/>
    </ligand>
</feature>
<comment type="caution">
    <text evidence="13">The sequence shown here is derived from an EMBL/GenBank/DDBJ whole genome shotgun (WGS) entry which is preliminary data.</text>
</comment>
<feature type="binding site" evidence="9">
    <location>
        <begin position="190"/>
        <end position="191"/>
    </location>
    <ligand>
        <name>2-[(2R,5Z)-2-carboxy-4-methylthiazol-5(2H)-ylidene]ethyl phosphate</name>
        <dbReference type="ChEBI" id="CHEBI:62899"/>
    </ligand>
</feature>
<dbReference type="GO" id="GO:0004789">
    <property type="term" value="F:thiamine-phosphate diphosphorylase activity"/>
    <property type="evidence" value="ECO:0007669"/>
    <property type="project" value="UniProtKB-UniRule"/>
</dbReference>
<protein>
    <recommendedName>
        <fullName evidence="9">Thiamine-phosphate synthase</fullName>
        <shortName evidence="9">TP synthase</shortName>
        <shortName evidence="9">TPS</shortName>
        <ecNumber evidence="9">2.5.1.3</ecNumber>
    </recommendedName>
    <alternativeName>
        <fullName evidence="9">Thiamine-phosphate pyrophosphorylase</fullName>
        <shortName evidence="9">TMP pyrophosphorylase</shortName>
        <shortName evidence="9">TMP-PPase</shortName>
    </alternativeName>
</protein>
<dbReference type="SUPFAM" id="SSF51391">
    <property type="entry name" value="Thiamin phosphate synthase"/>
    <property type="match status" value="1"/>
</dbReference>
<reference evidence="13 14" key="1">
    <citation type="submission" date="2019-10" db="EMBL/GenBank/DDBJ databases">
        <title>Gracilibacillus salitolerans sp. nov., a moderate halophile isolated from a saline soil in northwest China.</title>
        <authorList>
            <person name="Gan L."/>
        </authorList>
    </citation>
    <scope>NUCLEOTIDE SEQUENCE [LARGE SCALE GENOMIC DNA]</scope>
    <source>
        <strain evidence="13 14">TP2-8</strain>
    </source>
</reference>
<evidence type="ECO:0000256" key="9">
    <source>
        <dbReference type="HAMAP-Rule" id="MF_00097"/>
    </source>
</evidence>
<sequence>MMKRDLLQVYFILGSNNTEQDPLYVLEEALKGGITLFQFREKGHGALAGEDKKQLAIKMKKLCHQYDVPFLVNDDVDLALEIEADGVHVGQEDMSIQEVRKIVPSDWLVGVSSTNVQEAVQAKNDGADYIGVGPIFSTDTKADAKKPIGAKGLQEIRDRVGDLPIVAIGGIQLGHVIELMRAGADGVSIISAISLSPNPESVAATFYMHTNYFSKEQ</sequence>
<dbReference type="RefSeq" id="WP_153836748.1">
    <property type="nucleotide sequence ID" value="NZ_JBHUMW010000080.1"/>
</dbReference>
<comment type="cofactor">
    <cofactor evidence="9">
        <name>Mg(2+)</name>
        <dbReference type="ChEBI" id="CHEBI:18420"/>
    </cofactor>
    <text evidence="9">Binds 1 Mg(2+) ion per subunit.</text>
</comment>
<evidence type="ECO:0000256" key="8">
    <source>
        <dbReference type="ARBA" id="ARBA00047883"/>
    </source>
</evidence>
<comment type="function">
    <text evidence="9">Condenses 4-methyl-5-(beta-hydroxyethyl)thiazole monophosphate (THZ-P) and 2-methyl-4-amino-5-hydroxymethyl pyrimidine pyrophosphate (HMP-PP) to form thiamine monophosphate (TMP).</text>
</comment>
<dbReference type="AlphaFoldDB" id="A0A6N7R4W4"/>
<comment type="pathway">
    <text evidence="1 9 11">Cofactor biosynthesis; thiamine diphosphate biosynthesis; thiamine phosphate from 4-amino-2-methyl-5-diphosphomethylpyrimidine and 4-methyl-5-(2-phosphoethyl)-thiazole: step 1/1.</text>
</comment>
<evidence type="ECO:0000256" key="5">
    <source>
        <dbReference type="ARBA" id="ARBA00022977"/>
    </source>
</evidence>
<dbReference type="InterPro" id="IPR022998">
    <property type="entry name" value="ThiamineP_synth_TenI"/>
</dbReference>
<dbReference type="GO" id="GO:0000287">
    <property type="term" value="F:magnesium ion binding"/>
    <property type="evidence" value="ECO:0007669"/>
    <property type="project" value="UniProtKB-UniRule"/>
</dbReference>
<dbReference type="NCBIfam" id="TIGR00693">
    <property type="entry name" value="thiE"/>
    <property type="match status" value="1"/>
</dbReference>
<dbReference type="CDD" id="cd00564">
    <property type="entry name" value="TMP_TenI"/>
    <property type="match status" value="1"/>
</dbReference>
<keyword evidence="5 9" id="KW-0784">Thiamine biosynthesis</keyword>
<accession>A0A6N7R4W4</accession>
<comment type="similarity">
    <text evidence="9 10">Belongs to the thiamine-phosphate synthase family.</text>
</comment>
<evidence type="ECO:0000256" key="10">
    <source>
        <dbReference type="RuleBase" id="RU003826"/>
    </source>
</evidence>
<feature type="binding site" evidence="9">
    <location>
        <position position="93"/>
    </location>
    <ligand>
        <name>Mg(2+)</name>
        <dbReference type="ChEBI" id="CHEBI:18420"/>
    </ligand>
</feature>
<evidence type="ECO:0000313" key="14">
    <source>
        <dbReference type="Proteomes" id="UP000435187"/>
    </source>
</evidence>
<dbReference type="InterPro" id="IPR034291">
    <property type="entry name" value="TMP_synthase"/>
</dbReference>
<gene>
    <name evidence="9" type="primary">thiE</name>
    <name evidence="13" type="ORF">GH885_18220</name>
</gene>
<feature type="domain" description="Thiamine phosphate synthase/TenI" evidence="12">
    <location>
        <begin position="9"/>
        <end position="193"/>
    </location>
</feature>